<dbReference type="NCBIfam" id="TIGR03891">
    <property type="entry name" value="thiopep_ocin"/>
    <property type="match status" value="1"/>
</dbReference>
<accession>A0A3D9C1J5</accession>
<dbReference type="EMBL" id="QNVT01000041">
    <property type="protein sequence ID" value="REC59331.1"/>
    <property type="molecule type" value="Genomic_DNA"/>
</dbReference>
<dbReference type="Pfam" id="PF14028">
    <property type="entry name" value="Lant_dehydr_C"/>
    <property type="match status" value="1"/>
</dbReference>
<proteinExistence type="predicted"/>
<sequence>MLMKKKFIPGSEWLYVKIYTGVKTADIILEEALLPLLQQLKEEGLIKKWFFIRYNDPKIHLRLRFELSDLKHFGKVLSLLNDYLEEYRDSGEISEFIIDIYQREIERYGEATMEEAEFLFWKSSESIVYEYLHFDDEEKIMVSLYYIDKILECLGLPIQKKLSWITERNLAFKQEFNADKKLNHQLDKKYRVFIINYLEFVESEEYSPFRNVILNNINESGETLKHIKYHSDALQSFFSSVFHMHINRIFVSNQRLFEMIIYDYLFRYYKTLVFKSNGTI</sequence>
<dbReference type="Proteomes" id="UP000256686">
    <property type="component" value="Unassembled WGS sequence"/>
</dbReference>
<comment type="caution">
    <text evidence="2">The sequence shown here is derived from an EMBL/GenBank/DDBJ whole genome shotgun (WGS) entry which is preliminary data.</text>
</comment>
<dbReference type="InterPro" id="IPR023809">
    <property type="entry name" value="Thiopep_bacteriocin_synth_dom"/>
</dbReference>
<protein>
    <submittedName>
        <fullName evidence="2">Lantibiotic dehydratase</fullName>
    </submittedName>
</protein>
<evidence type="ECO:0000313" key="2">
    <source>
        <dbReference type="EMBL" id="REC59331.1"/>
    </source>
</evidence>
<organism evidence="2 3">
    <name type="scientific">Chryseobacterium pennae</name>
    <dbReference type="NCBI Taxonomy" id="2258962"/>
    <lineage>
        <taxon>Bacteria</taxon>
        <taxon>Pseudomonadati</taxon>
        <taxon>Bacteroidota</taxon>
        <taxon>Flavobacteriia</taxon>
        <taxon>Flavobacteriales</taxon>
        <taxon>Weeksellaceae</taxon>
        <taxon>Chryseobacterium group</taxon>
        <taxon>Chryseobacterium</taxon>
    </lineage>
</organism>
<dbReference type="AlphaFoldDB" id="A0A3D9C1J5"/>
<reference evidence="3" key="1">
    <citation type="submission" date="2018-06" db="EMBL/GenBank/DDBJ databases">
        <authorList>
            <person name="Lum Nde A."/>
            <person name="Hugo C."/>
        </authorList>
    </citation>
    <scope>NUCLEOTIDE SEQUENCE [LARGE SCALE GENOMIC DNA]</scope>
    <source>
        <strain evidence="3">1_F178</strain>
    </source>
</reference>
<keyword evidence="3" id="KW-1185">Reference proteome</keyword>
<name>A0A3D9C1J5_9FLAO</name>
<evidence type="ECO:0000313" key="3">
    <source>
        <dbReference type="Proteomes" id="UP000256686"/>
    </source>
</evidence>
<evidence type="ECO:0000259" key="1">
    <source>
        <dbReference type="Pfam" id="PF14028"/>
    </source>
</evidence>
<gene>
    <name evidence="2" type="ORF">DRF65_26595</name>
</gene>
<feature type="domain" description="Thiopeptide-type bacteriocin biosynthesis" evidence="1">
    <location>
        <begin position="13"/>
        <end position="269"/>
    </location>
</feature>